<dbReference type="Proteomes" id="UP000664940">
    <property type="component" value="Unassembled WGS sequence"/>
</dbReference>
<evidence type="ECO:0000313" key="2">
    <source>
        <dbReference type="EMBL" id="KAF6090763.1"/>
    </source>
</evidence>
<proteinExistence type="predicted"/>
<gene>
    <name evidence="2" type="ORF">HJG60_012155</name>
</gene>
<evidence type="ECO:0000256" key="1">
    <source>
        <dbReference type="SAM" id="Phobius"/>
    </source>
</evidence>
<comment type="caution">
    <text evidence="2">The sequence shown here is derived from an EMBL/GenBank/DDBJ whole genome shotgun (WGS) entry which is preliminary data.</text>
</comment>
<dbReference type="AlphaFoldDB" id="A0A833ZDP8"/>
<protein>
    <recommendedName>
        <fullName evidence="4">Meprin A subunit beta-like</fullName>
    </recommendedName>
</protein>
<keyword evidence="1" id="KW-0812">Transmembrane</keyword>
<reference evidence="2 3" key="1">
    <citation type="journal article" date="2020" name="Nature">
        <title>Six reference-quality genomes reveal evolution of bat adaptations.</title>
        <authorList>
            <person name="Jebb D."/>
            <person name="Huang Z."/>
            <person name="Pippel M."/>
            <person name="Hughes G.M."/>
            <person name="Lavrichenko K."/>
            <person name="Devanna P."/>
            <person name="Winkler S."/>
            <person name="Jermiin L.S."/>
            <person name="Skirmuntt E.C."/>
            <person name="Katzourakis A."/>
            <person name="Burkitt-Gray L."/>
            <person name="Ray D.A."/>
            <person name="Sullivan K.A.M."/>
            <person name="Roscito J.G."/>
            <person name="Kirilenko B.M."/>
            <person name="Davalos L.M."/>
            <person name="Corthals A.P."/>
            <person name="Power M.L."/>
            <person name="Jones G."/>
            <person name="Ransome R.D."/>
            <person name="Dechmann D.K.N."/>
            <person name="Locatelli A.G."/>
            <person name="Puechmaille S.J."/>
            <person name="Fedrigo O."/>
            <person name="Jarvis E.D."/>
            <person name="Hiller M."/>
            <person name="Vernes S.C."/>
            <person name="Myers E.W."/>
            <person name="Teeling E.C."/>
        </authorList>
    </citation>
    <scope>NUCLEOTIDE SEQUENCE [LARGE SCALE GENOMIC DNA]</scope>
    <source>
        <strain evidence="2">Bat1K_MPI-CBG_1</strain>
    </source>
</reference>
<sequence length="283" mass="32120">MVDYIFIWTRVLFIYCCFLTVHCVQPNCTSVADFDNCLGNTTDFCPKDIVCACKDGEPFCKCPNFRGQWGNYWYMGAKCDQLWSTLDLVLVTVLPGIGLALIVGVTIQTIHYCKKKSKNNINDQRQQNSSSGLQPEHKFAYAFDNAARFSQPHEGQVNTKTHLSNRLSNPWSLTRQNGLPSSPVSPQQQFSGRDYNFMIHKEDNPNIYPSYNLNGPPGMAKPEANYANKYSSSMYMKPLSNFSTPGLPKSNYIPREKQQIGYPSSEEQEIPYRIGRVQIKSGY</sequence>
<evidence type="ECO:0008006" key="4">
    <source>
        <dbReference type="Google" id="ProtNLM"/>
    </source>
</evidence>
<keyword evidence="1" id="KW-0472">Membrane</keyword>
<evidence type="ECO:0000313" key="3">
    <source>
        <dbReference type="Proteomes" id="UP000664940"/>
    </source>
</evidence>
<dbReference type="EMBL" id="JABVXQ010000009">
    <property type="protein sequence ID" value="KAF6090763.1"/>
    <property type="molecule type" value="Genomic_DNA"/>
</dbReference>
<accession>A0A833ZDP8</accession>
<name>A0A833ZDP8_9CHIR</name>
<organism evidence="2 3">
    <name type="scientific">Phyllostomus discolor</name>
    <name type="common">pale spear-nosed bat</name>
    <dbReference type="NCBI Taxonomy" id="89673"/>
    <lineage>
        <taxon>Eukaryota</taxon>
        <taxon>Metazoa</taxon>
        <taxon>Chordata</taxon>
        <taxon>Craniata</taxon>
        <taxon>Vertebrata</taxon>
        <taxon>Euteleostomi</taxon>
        <taxon>Mammalia</taxon>
        <taxon>Eutheria</taxon>
        <taxon>Laurasiatheria</taxon>
        <taxon>Chiroptera</taxon>
        <taxon>Yangochiroptera</taxon>
        <taxon>Phyllostomidae</taxon>
        <taxon>Phyllostominae</taxon>
        <taxon>Phyllostomus</taxon>
    </lineage>
</organism>
<feature type="transmembrane region" description="Helical" evidence="1">
    <location>
        <begin position="88"/>
        <end position="110"/>
    </location>
</feature>
<keyword evidence="1" id="KW-1133">Transmembrane helix</keyword>